<dbReference type="SUPFAM" id="SSF51206">
    <property type="entry name" value="cAMP-binding domain-like"/>
    <property type="match status" value="1"/>
</dbReference>
<dbReference type="SUPFAM" id="SSF47384">
    <property type="entry name" value="Homodimeric domain of signal transducing histidine kinase"/>
    <property type="match status" value="1"/>
</dbReference>
<dbReference type="Pfam" id="PF00027">
    <property type="entry name" value="cNMP_binding"/>
    <property type="match status" value="1"/>
</dbReference>
<evidence type="ECO:0000259" key="8">
    <source>
        <dbReference type="PROSITE" id="PS50109"/>
    </source>
</evidence>
<organism evidence="9 10">
    <name type="scientific">Buchananella hordeovulneris</name>
    <dbReference type="NCBI Taxonomy" id="52770"/>
    <lineage>
        <taxon>Bacteria</taxon>
        <taxon>Bacillati</taxon>
        <taxon>Actinomycetota</taxon>
        <taxon>Actinomycetes</taxon>
        <taxon>Actinomycetales</taxon>
        <taxon>Actinomycetaceae</taxon>
        <taxon>Buchananella</taxon>
    </lineage>
</organism>
<accession>A0A1Q5PVG1</accession>
<dbReference type="InterPro" id="IPR014710">
    <property type="entry name" value="RmlC-like_jellyroll"/>
</dbReference>
<dbReference type="CDD" id="cd00038">
    <property type="entry name" value="CAP_ED"/>
    <property type="match status" value="1"/>
</dbReference>
<gene>
    <name evidence="9" type="ORF">BSZ40_06995</name>
</gene>
<dbReference type="SMART" id="SM00100">
    <property type="entry name" value="cNMP"/>
    <property type="match status" value="1"/>
</dbReference>
<feature type="coiled-coil region" evidence="6">
    <location>
        <begin position="300"/>
        <end position="334"/>
    </location>
</feature>
<dbReference type="Gene3D" id="2.60.120.10">
    <property type="entry name" value="Jelly Rolls"/>
    <property type="match status" value="1"/>
</dbReference>
<dbReference type="InterPro" id="IPR036890">
    <property type="entry name" value="HATPase_C_sf"/>
</dbReference>
<reference evidence="10" key="1">
    <citation type="submission" date="2016-12" db="EMBL/GenBank/DDBJ databases">
        <authorList>
            <person name="Meng X."/>
        </authorList>
    </citation>
    <scope>NUCLEOTIDE SEQUENCE [LARGE SCALE GENOMIC DNA]</scope>
    <source>
        <strain evidence="10">DSM 20732</strain>
    </source>
</reference>
<name>A0A1Q5PVG1_9ACTO</name>
<feature type="domain" description="Cyclic nucleotide-binding" evidence="7">
    <location>
        <begin position="163"/>
        <end position="275"/>
    </location>
</feature>
<dbReference type="GO" id="GO:0000155">
    <property type="term" value="F:phosphorelay sensor kinase activity"/>
    <property type="evidence" value="ECO:0007669"/>
    <property type="project" value="InterPro"/>
</dbReference>
<dbReference type="AlphaFoldDB" id="A0A1Q5PVG1"/>
<protein>
    <recommendedName>
        <fullName evidence="3">histidine kinase</fullName>
        <ecNumber evidence="3">2.7.13.3</ecNumber>
    </recommendedName>
</protein>
<evidence type="ECO:0000256" key="1">
    <source>
        <dbReference type="ARBA" id="ARBA00000085"/>
    </source>
</evidence>
<dbReference type="PANTHER" id="PTHR43065">
    <property type="entry name" value="SENSOR HISTIDINE KINASE"/>
    <property type="match status" value="1"/>
</dbReference>
<evidence type="ECO:0000256" key="4">
    <source>
        <dbReference type="ARBA" id="ARBA00022777"/>
    </source>
</evidence>
<evidence type="ECO:0000313" key="9">
    <source>
        <dbReference type="EMBL" id="OKL51584.1"/>
    </source>
</evidence>
<dbReference type="InParanoid" id="A0A1Q5PVG1"/>
<evidence type="ECO:0000256" key="5">
    <source>
        <dbReference type="ARBA" id="ARBA00023012"/>
    </source>
</evidence>
<dbReference type="InterPro" id="IPR003594">
    <property type="entry name" value="HATPase_dom"/>
</dbReference>
<comment type="catalytic activity">
    <reaction evidence="1">
        <text>ATP + protein L-histidine = ADP + protein N-phospho-L-histidine.</text>
        <dbReference type="EC" id="2.7.13.3"/>
    </reaction>
</comment>
<dbReference type="EMBL" id="MQVS01000006">
    <property type="protein sequence ID" value="OKL51584.1"/>
    <property type="molecule type" value="Genomic_DNA"/>
</dbReference>
<dbReference type="RefSeq" id="WP_073824592.1">
    <property type="nucleotide sequence ID" value="NZ_MQVS01000006.1"/>
</dbReference>
<dbReference type="InterPro" id="IPR000595">
    <property type="entry name" value="cNMP-bd_dom"/>
</dbReference>
<dbReference type="GO" id="GO:0005886">
    <property type="term" value="C:plasma membrane"/>
    <property type="evidence" value="ECO:0007669"/>
    <property type="project" value="UniProtKB-SubCell"/>
</dbReference>
<dbReference type="PANTHER" id="PTHR43065:SF48">
    <property type="entry name" value="HISTIDINE KINASE"/>
    <property type="match status" value="1"/>
</dbReference>
<dbReference type="OrthoDB" id="1931120at2"/>
<dbReference type="InterPro" id="IPR005467">
    <property type="entry name" value="His_kinase_dom"/>
</dbReference>
<evidence type="ECO:0000313" key="10">
    <source>
        <dbReference type="Proteomes" id="UP000185612"/>
    </source>
</evidence>
<keyword evidence="4" id="KW-0808">Transferase</keyword>
<dbReference type="CDD" id="cd00075">
    <property type="entry name" value="HATPase"/>
    <property type="match status" value="1"/>
</dbReference>
<evidence type="ECO:0000259" key="7">
    <source>
        <dbReference type="PROSITE" id="PS50042"/>
    </source>
</evidence>
<dbReference type="SMART" id="SM00387">
    <property type="entry name" value="HATPase_c"/>
    <property type="match status" value="1"/>
</dbReference>
<dbReference type="PROSITE" id="PS50042">
    <property type="entry name" value="CNMP_BINDING_3"/>
    <property type="match status" value="1"/>
</dbReference>
<evidence type="ECO:0000256" key="6">
    <source>
        <dbReference type="SAM" id="Coils"/>
    </source>
</evidence>
<dbReference type="PRINTS" id="PR00344">
    <property type="entry name" value="BCTRLSENSOR"/>
</dbReference>
<dbReference type="Gene3D" id="1.10.287.130">
    <property type="match status" value="1"/>
</dbReference>
<evidence type="ECO:0000256" key="3">
    <source>
        <dbReference type="ARBA" id="ARBA00012438"/>
    </source>
</evidence>
<evidence type="ECO:0000256" key="2">
    <source>
        <dbReference type="ARBA" id="ARBA00004236"/>
    </source>
</evidence>
<dbReference type="Proteomes" id="UP000185612">
    <property type="component" value="Unassembled WGS sequence"/>
</dbReference>
<keyword evidence="4" id="KW-0418">Kinase</keyword>
<dbReference type="InterPro" id="IPR018490">
    <property type="entry name" value="cNMP-bd_dom_sf"/>
</dbReference>
<dbReference type="Pfam" id="PF02518">
    <property type="entry name" value="HATPase_c"/>
    <property type="match status" value="1"/>
</dbReference>
<dbReference type="Gene3D" id="3.30.565.10">
    <property type="entry name" value="Histidine kinase-like ATPase, C-terminal domain"/>
    <property type="match status" value="1"/>
</dbReference>
<keyword evidence="6" id="KW-0175">Coiled coil</keyword>
<proteinExistence type="predicted"/>
<dbReference type="InterPro" id="IPR004358">
    <property type="entry name" value="Sig_transdc_His_kin-like_C"/>
</dbReference>
<feature type="domain" description="Histidine kinase" evidence="8">
    <location>
        <begin position="461"/>
        <end position="632"/>
    </location>
</feature>
<keyword evidence="10" id="KW-1185">Reference proteome</keyword>
<dbReference type="PROSITE" id="PS50109">
    <property type="entry name" value="HIS_KIN"/>
    <property type="match status" value="1"/>
</dbReference>
<sequence>MNDAPIEEAWTPLALVVGAGHLVAEAEAELRNGLGDVVELRTVPTPAAAVEAATRPVALAVVACVSQSVDKMLEVLMASPHLAHARMLVLSGPEVPGASHSVDAGWVDAFIGLPMTPGFLAKHAANQFARWMRRHGPPAAPTASEAQARERIAQVTARPESELLRDLDASDGVLMVELMDAIERVLGPRPRVRLPAGVRLTHQDRHLDGVYVLLSGRVALTRVNQGKEILFHHATTGRIVGLLALANRRTAYFTATTTSPTVLVHLSQDQLDRALRLEGQVAAVLAATAITVLGSRLQRAEQLQIERDELTDHLRTERAELARALSALEEARLSLVTQARFATLGELSAGIAHELNNPVAALVRSTEHLTSDVKALLASHPRGPMLVQAIAEAATRPPLPTRAERAARRAITARIGDDALARRLVTAGITEVERAAQLASHPADLEIVERAASLGTAVRAINQAAGHITRLVASLRNYARPESGPRDGVDVNETLQDTFQLVSHRLHGIDIDRDYGQLPVIRARAAELGQVWTNVLVNAAEALGGQGRIKVTTRQDGEWIVVQISDNGPGISPDVLAHVFTPRFTTKHGTVRFGLGLGLDIAKRFVTEHGGDITIDSEPGSTVVTVRLPVSAPPLQEET</sequence>
<comment type="caution">
    <text evidence="9">The sequence shown here is derived from an EMBL/GenBank/DDBJ whole genome shotgun (WGS) entry which is preliminary data.</text>
</comment>
<dbReference type="STRING" id="52770.BSZ40_06995"/>
<keyword evidence="5" id="KW-0902">Two-component regulatory system</keyword>
<dbReference type="SUPFAM" id="SSF55874">
    <property type="entry name" value="ATPase domain of HSP90 chaperone/DNA topoisomerase II/histidine kinase"/>
    <property type="match status" value="1"/>
</dbReference>
<dbReference type="InterPro" id="IPR036097">
    <property type="entry name" value="HisK_dim/P_sf"/>
</dbReference>
<dbReference type="EC" id="2.7.13.3" evidence="3"/>
<comment type="subcellular location">
    <subcellularLocation>
        <location evidence="2">Cell membrane</location>
    </subcellularLocation>
</comment>